<comment type="caution">
    <text evidence="2">The sequence shown here is derived from an EMBL/GenBank/DDBJ whole genome shotgun (WGS) entry which is preliminary data.</text>
</comment>
<feature type="region of interest" description="Disordered" evidence="1">
    <location>
        <begin position="1"/>
        <end position="42"/>
    </location>
</feature>
<keyword evidence="3" id="KW-1185">Reference proteome</keyword>
<sequence length="328" mass="34494">MAKFTRQGGPGGPGAGGGPGPVGPGGPGGPSGPGAPGGPGGFAFVGEKYGQSVWTNFPVSDVPRPGLRMGGLTVTEQDAAHGLLKVVLSPMGYQKVLDIMAADQTLDDAGTPYASGYDAYTVALFGQPVASSPWMLQFGGHHLGLNVTFVGDKAVCAPLHTGILPSKFVKNGKTIRGLGRENDKAFDLVATLTPDQLKAATIDHDVSDLVFGPGHPDVKLAPEGLLGSAMSEKQRTILFSLASEWVGIFNDAHSAQRLEEIRRLLPDTRFAWSGPTTHEPDMNGESYFRLHGPSILIEHAPQGNQGGYKLHVHTVMRDLGNDYAKQLV</sequence>
<proteinExistence type="predicted"/>
<dbReference type="RefSeq" id="WP_263338314.1">
    <property type="nucleotide sequence ID" value="NZ_JAGSYH010000004.1"/>
</dbReference>
<dbReference type="InterPro" id="IPR021889">
    <property type="entry name" value="DUF3500"/>
</dbReference>
<feature type="compositionally biased region" description="Gly residues" evidence="1">
    <location>
        <begin position="8"/>
        <end position="42"/>
    </location>
</feature>
<evidence type="ECO:0000256" key="1">
    <source>
        <dbReference type="SAM" id="MobiDB-lite"/>
    </source>
</evidence>
<reference evidence="3" key="1">
    <citation type="journal article" date="2019" name="Int. J. Syst. Evol. Microbiol.">
        <title>The Global Catalogue of Microorganisms (GCM) 10K type strain sequencing project: providing services to taxonomists for standard genome sequencing and annotation.</title>
        <authorList>
            <consortium name="The Broad Institute Genomics Platform"/>
            <consortium name="The Broad Institute Genome Sequencing Center for Infectious Disease"/>
            <person name="Wu L."/>
            <person name="Ma J."/>
        </authorList>
    </citation>
    <scope>NUCLEOTIDE SEQUENCE [LARGE SCALE GENOMIC DNA]</scope>
    <source>
        <strain evidence="3">JCM 4087</strain>
    </source>
</reference>
<dbReference type="PANTHER" id="PTHR37489:SF1">
    <property type="entry name" value="DUF3500 DOMAIN-CONTAINING PROTEIN"/>
    <property type="match status" value="1"/>
</dbReference>
<evidence type="ECO:0000313" key="2">
    <source>
        <dbReference type="EMBL" id="MFC5862141.1"/>
    </source>
</evidence>
<evidence type="ECO:0000313" key="3">
    <source>
        <dbReference type="Proteomes" id="UP001596091"/>
    </source>
</evidence>
<name>A0ABW1EE47_9BACT</name>
<organism evidence="2 3">
    <name type="scientific">Acidicapsa dinghuensis</name>
    <dbReference type="NCBI Taxonomy" id="2218256"/>
    <lineage>
        <taxon>Bacteria</taxon>
        <taxon>Pseudomonadati</taxon>
        <taxon>Acidobacteriota</taxon>
        <taxon>Terriglobia</taxon>
        <taxon>Terriglobales</taxon>
        <taxon>Acidobacteriaceae</taxon>
        <taxon>Acidicapsa</taxon>
    </lineage>
</organism>
<dbReference type="PANTHER" id="PTHR37489">
    <property type="entry name" value="DUF3500 DOMAIN-CONTAINING PROTEIN"/>
    <property type="match status" value="1"/>
</dbReference>
<accession>A0ABW1EE47</accession>
<protein>
    <submittedName>
        <fullName evidence="2">DUF3500 domain-containing protein</fullName>
    </submittedName>
</protein>
<dbReference type="Proteomes" id="UP001596091">
    <property type="component" value="Unassembled WGS sequence"/>
</dbReference>
<gene>
    <name evidence="2" type="ORF">ACFPT7_07545</name>
</gene>
<dbReference type="Pfam" id="PF12006">
    <property type="entry name" value="DUF3500"/>
    <property type="match status" value="1"/>
</dbReference>
<dbReference type="EMBL" id="JBHSPH010000002">
    <property type="protein sequence ID" value="MFC5862141.1"/>
    <property type="molecule type" value="Genomic_DNA"/>
</dbReference>